<dbReference type="GO" id="GO:0006310">
    <property type="term" value="P:DNA recombination"/>
    <property type="evidence" value="ECO:0007669"/>
    <property type="project" value="UniProtKB-KW"/>
</dbReference>
<dbReference type="PROSITE" id="PS51898">
    <property type="entry name" value="TYR_RECOMBINASE"/>
    <property type="match status" value="1"/>
</dbReference>
<keyword evidence="2" id="KW-0229">DNA integration</keyword>
<dbReference type="InterPro" id="IPR050090">
    <property type="entry name" value="Tyrosine_recombinase_XerCD"/>
</dbReference>
<dbReference type="GO" id="GO:0003677">
    <property type="term" value="F:DNA binding"/>
    <property type="evidence" value="ECO:0007669"/>
    <property type="project" value="UniProtKB-KW"/>
</dbReference>
<evidence type="ECO:0000256" key="1">
    <source>
        <dbReference type="ARBA" id="ARBA00008857"/>
    </source>
</evidence>
<dbReference type="InterPro" id="IPR028259">
    <property type="entry name" value="AP2-like_int_N"/>
</dbReference>
<dbReference type="InterPro" id="IPR002104">
    <property type="entry name" value="Integrase_catalytic"/>
</dbReference>
<dbReference type="Pfam" id="PF14657">
    <property type="entry name" value="Arm-DNA-bind_4"/>
    <property type="match status" value="1"/>
</dbReference>
<dbReference type="InterPro" id="IPR004107">
    <property type="entry name" value="Integrase_SAM-like_N"/>
</dbReference>
<dbReference type="Pfam" id="PF14659">
    <property type="entry name" value="Phage_int_SAM_3"/>
    <property type="match status" value="1"/>
</dbReference>
<dbReference type="Gene3D" id="1.10.150.130">
    <property type="match status" value="1"/>
</dbReference>
<proteinExistence type="inferred from homology"/>
<dbReference type="EMBL" id="CP031021">
    <property type="protein sequence ID" value="AZA18289.1"/>
    <property type="molecule type" value="Genomic_DNA"/>
</dbReference>
<evidence type="ECO:0000256" key="2">
    <source>
        <dbReference type="ARBA" id="ARBA00022908"/>
    </source>
</evidence>
<dbReference type="PANTHER" id="PTHR30349">
    <property type="entry name" value="PHAGE INTEGRASE-RELATED"/>
    <property type="match status" value="1"/>
</dbReference>
<dbReference type="InterPro" id="IPR010998">
    <property type="entry name" value="Integrase_recombinase_N"/>
</dbReference>
<feature type="domain" description="Tyr recombinase" evidence="5">
    <location>
        <begin position="164"/>
        <end position="342"/>
    </location>
</feature>
<evidence type="ECO:0000259" key="5">
    <source>
        <dbReference type="PROSITE" id="PS51898"/>
    </source>
</evidence>
<dbReference type="CDD" id="cd01189">
    <property type="entry name" value="INT_ICEBs1_C_like"/>
    <property type="match status" value="1"/>
</dbReference>
<dbReference type="InterPro" id="IPR011010">
    <property type="entry name" value="DNA_brk_join_enz"/>
</dbReference>
<dbReference type="Pfam" id="PF00589">
    <property type="entry name" value="Phage_integrase"/>
    <property type="match status" value="1"/>
</dbReference>
<keyword evidence="3" id="KW-0238">DNA-binding</keyword>
<gene>
    <name evidence="6" type="ORF">DQL92_06140</name>
</gene>
<protein>
    <submittedName>
        <fullName evidence="6">Site-specific integrase</fullName>
    </submittedName>
</protein>
<dbReference type="SUPFAM" id="SSF56349">
    <property type="entry name" value="DNA breaking-rejoining enzymes"/>
    <property type="match status" value="1"/>
</dbReference>
<dbReference type="Gene3D" id="1.10.443.10">
    <property type="entry name" value="Intergrase catalytic core"/>
    <property type="match status" value="1"/>
</dbReference>
<accession>A0A3G6JJM7</accession>
<dbReference type="PANTHER" id="PTHR30349:SF64">
    <property type="entry name" value="PROPHAGE INTEGRASE INTD-RELATED"/>
    <property type="match status" value="1"/>
</dbReference>
<comment type="similarity">
    <text evidence="1">Belongs to the 'phage' integrase family.</text>
</comment>
<evidence type="ECO:0000313" key="6">
    <source>
        <dbReference type="EMBL" id="AZA18289.1"/>
    </source>
</evidence>
<dbReference type="GO" id="GO:0015074">
    <property type="term" value="P:DNA integration"/>
    <property type="evidence" value="ECO:0007669"/>
    <property type="project" value="UniProtKB-KW"/>
</dbReference>
<evidence type="ECO:0000256" key="3">
    <source>
        <dbReference type="ARBA" id="ARBA00023125"/>
    </source>
</evidence>
<keyword evidence="4" id="KW-0233">DNA recombination</keyword>
<organism evidence="6">
    <name type="scientific">Streptococcus thermophilus</name>
    <dbReference type="NCBI Taxonomy" id="1308"/>
    <lineage>
        <taxon>Bacteria</taxon>
        <taxon>Bacillati</taxon>
        <taxon>Bacillota</taxon>
        <taxon>Bacilli</taxon>
        <taxon>Lactobacillales</taxon>
        <taxon>Streptococcaceae</taxon>
        <taxon>Streptococcus</taxon>
    </lineage>
</organism>
<evidence type="ECO:0000256" key="4">
    <source>
        <dbReference type="ARBA" id="ARBA00023172"/>
    </source>
</evidence>
<sequence>MASYRKRPNGWEYRINYYDSTGKRKLKTKGGFRTKSEAIKAAAEMELKLQDNINVDEDITLYDYFKQWCEVYKKPTVSKITYKAYINSQRKIELFFGDKKLKSITATEYQRVLNSYAKTHAQDTVERFNVHVKACIEMAVHEGYIKRNFCKFAKINAKNKGRDIETKFLEVEEYERLIYETSKHPEYASYAALYIIAKTGIRFAECLGLTADDINRDTGMLSVNKTWDYKNNTGFMPTKTKSSIREIPLDDEFINFIDQMPPTDDGRLLPSLSNNAVNKTLRKIVGREVRVHSLRHTYASYLIAHDIDLISVSQVLGHENLNITLEVYAHQLQEQKSRNDERIKQMWTECGQNALKPHG</sequence>
<dbReference type="InterPro" id="IPR013762">
    <property type="entry name" value="Integrase-like_cat_sf"/>
</dbReference>
<reference evidence="6" key="1">
    <citation type="submission" date="2018-07" db="EMBL/GenBank/DDBJ databases">
        <authorList>
            <person name="Somerville V."/>
        </authorList>
    </citation>
    <scope>NUCLEOTIDE SEQUENCE</scope>
    <source>
        <strain evidence="6">NWC_2_1</strain>
    </source>
</reference>
<dbReference type="AlphaFoldDB" id="A0A3G6JJM7"/>
<name>A0A3G6JJM7_STRTR</name>